<dbReference type="EMBL" id="QJKJ01000057">
    <property type="protein sequence ID" value="RDY14554.1"/>
    <property type="molecule type" value="Genomic_DNA"/>
</dbReference>
<accession>A0A371IHV9</accession>
<dbReference type="Pfam" id="PF17919">
    <property type="entry name" value="RT_RNaseH_2"/>
    <property type="match status" value="1"/>
</dbReference>
<sequence length="122" mass="13702">MALHGIVLDHLVSSRGIEIDKAKIDIITSLPNPASMQEVRSFLGHADFYKRFIKNFSKTVLPLSKLLQKDVESIFNKECIQAFEELKTKLTTTPILQAPNWELPFELMCEASNSTLGVILGQ</sequence>
<dbReference type="PANTHER" id="PTHR33064">
    <property type="entry name" value="POL PROTEIN"/>
    <property type="match status" value="1"/>
</dbReference>
<dbReference type="InterPro" id="IPR043502">
    <property type="entry name" value="DNA/RNA_pol_sf"/>
</dbReference>
<dbReference type="InterPro" id="IPR041577">
    <property type="entry name" value="RT_RNaseH_2"/>
</dbReference>
<dbReference type="FunFam" id="3.30.70.270:FF:000020">
    <property type="entry name" value="Transposon Tf2-6 polyprotein-like Protein"/>
    <property type="match status" value="1"/>
</dbReference>
<feature type="non-terminal residue" evidence="2">
    <location>
        <position position="1"/>
    </location>
</feature>
<dbReference type="OrthoDB" id="2020560at2759"/>
<dbReference type="InterPro" id="IPR043128">
    <property type="entry name" value="Rev_trsase/Diguanyl_cyclase"/>
</dbReference>
<evidence type="ECO:0000313" key="3">
    <source>
        <dbReference type="Proteomes" id="UP000257109"/>
    </source>
</evidence>
<keyword evidence="3" id="KW-1185">Reference proteome</keyword>
<reference evidence="2" key="1">
    <citation type="submission" date="2018-05" db="EMBL/GenBank/DDBJ databases">
        <title>Draft genome of Mucuna pruriens seed.</title>
        <authorList>
            <person name="Nnadi N.E."/>
            <person name="Vos R."/>
            <person name="Hasami M.H."/>
            <person name="Devisetty U.K."/>
            <person name="Aguiy J.C."/>
        </authorList>
    </citation>
    <scope>NUCLEOTIDE SEQUENCE [LARGE SCALE GENOMIC DNA]</scope>
    <source>
        <strain evidence="2">JCA_2017</strain>
    </source>
</reference>
<gene>
    <name evidence="2" type="ORF">CR513_00364</name>
</gene>
<feature type="domain" description="Reverse transcriptase/retrotransposon-derived protein RNase H-like" evidence="1">
    <location>
        <begin position="75"/>
        <end position="122"/>
    </location>
</feature>
<dbReference type="SUPFAM" id="SSF56672">
    <property type="entry name" value="DNA/RNA polymerases"/>
    <property type="match status" value="1"/>
</dbReference>
<comment type="caution">
    <text evidence="2">The sequence shown here is derived from an EMBL/GenBank/DDBJ whole genome shotgun (WGS) entry which is preliminary data.</text>
</comment>
<protein>
    <submittedName>
        <fullName evidence="2">Mitochondrial protein</fullName>
    </submittedName>
</protein>
<dbReference type="Gene3D" id="3.30.70.270">
    <property type="match status" value="1"/>
</dbReference>
<name>A0A371IHV9_MUCPR</name>
<dbReference type="InterPro" id="IPR051320">
    <property type="entry name" value="Viral_Replic_Matur_Polypro"/>
</dbReference>
<organism evidence="2 3">
    <name type="scientific">Mucuna pruriens</name>
    <name type="common">Velvet bean</name>
    <name type="synonym">Dolichos pruriens</name>
    <dbReference type="NCBI Taxonomy" id="157652"/>
    <lineage>
        <taxon>Eukaryota</taxon>
        <taxon>Viridiplantae</taxon>
        <taxon>Streptophyta</taxon>
        <taxon>Embryophyta</taxon>
        <taxon>Tracheophyta</taxon>
        <taxon>Spermatophyta</taxon>
        <taxon>Magnoliopsida</taxon>
        <taxon>eudicotyledons</taxon>
        <taxon>Gunneridae</taxon>
        <taxon>Pentapetalae</taxon>
        <taxon>rosids</taxon>
        <taxon>fabids</taxon>
        <taxon>Fabales</taxon>
        <taxon>Fabaceae</taxon>
        <taxon>Papilionoideae</taxon>
        <taxon>50 kb inversion clade</taxon>
        <taxon>NPAAA clade</taxon>
        <taxon>indigoferoid/millettioid clade</taxon>
        <taxon>Phaseoleae</taxon>
        <taxon>Mucuna</taxon>
    </lineage>
</organism>
<dbReference type="PANTHER" id="PTHR33064:SF39">
    <property type="match status" value="1"/>
</dbReference>
<dbReference type="AlphaFoldDB" id="A0A371IHV9"/>
<evidence type="ECO:0000313" key="2">
    <source>
        <dbReference type="EMBL" id="RDY14554.1"/>
    </source>
</evidence>
<evidence type="ECO:0000259" key="1">
    <source>
        <dbReference type="Pfam" id="PF17919"/>
    </source>
</evidence>
<dbReference type="Proteomes" id="UP000257109">
    <property type="component" value="Unassembled WGS sequence"/>
</dbReference>
<proteinExistence type="predicted"/>